<evidence type="ECO:0000313" key="3">
    <source>
        <dbReference type="Proteomes" id="UP000530928"/>
    </source>
</evidence>
<dbReference type="InterPro" id="IPR012349">
    <property type="entry name" value="Split_barrel_FMN-bd"/>
</dbReference>
<reference evidence="2 3" key="1">
    <citation type="submission" date="2020-07" db="EMBL/GenBank/DDBJ databases">
        <title>Genomic Encyclopedia of Type Strains, Phase IV (KMG-IV): sequencing the most valuable type-strain genomes for metagenomic binning, comparative biology and taxonomic classification.</title>
        <authorList>
            <person name="Goeker M."/>
        </authorList>
    </citation>
    <scope>NUCLEOTIDE SEQUENCE [LARGE SCALE GENOMIC DNA]</scope>
    <source>
        <strain evidence="2 3">DSM 45533</strain>
    </source>
</reference>
<keyword evidence="1" id="KW-0472">Membrane</keyword>
<dbReference type="Pfam" id="PF04075">
    <property type="entry name" value="F420H2_quin_red"/>
    <property type="match status" value="1"/>
</dbReference>
<dbReference type="InterPro" id="IPR004378">
    <property type="entry name" value="F420H2_quin_Rdtase"/>
</dbReference>
<evidence type="ECO:0008006" key="4">
    <source>
        <dbReference type="Google" id="ProtNLM"/>
    </source>
</evidence>
<feature type="transmembrane region" description="Helical" evidence="1">
    <location>
        <begin position="145"/>
        <end position="168"/>
    </location>
</feature>
<dbReference type="RefSeq" id="WP_181608779.1">
    <property type="nucleotide sequence ID" value="NZ_BAABAM010000001.1"/>
</dbReference>
<evidence type="ECO:0000313" key="2">
    <source>
        <dbReference type="EMBL" id="MBA2890051.1"/>
    </source>
</evidence>
<feature type="transmembrane region" description="Helical" evidence="1">
    <location>
        <begin position="276"/>
        <end position="297"/>
    </location>
</feature>
<keyword evidence="3" id="KW-1185">Reference proteome</keyword>
<dbReference type="EMBL" id="JACDUR010000001">
    <property type="protein sequence ID" value="MBA2890051.1"/>
    <property type="molecule type" value="Genomic_DNA"/>
</dbReference>
<feature type="transmembrane region" description="Helical" evidence="1">
    <location>
        <begin position="309"/>
        <end position="334"/>
    </location>
</feature>
<dbReference type="AlphaFoldDB" id="A0A7W0HNY1"/>
<keyword evidence="1" id="KW-0812">Transmembrane</keyword>
<name>A0A7W0HNY1_9ACTN</name>
<sequence length="354" mass="37389">MSRWTDRVQTSIVNPSVRLLLRAPLHDLLSSRVAVVSVRGRRSGRQIGVPVLYVRHGDALTLVSRRSRLWWRNLGDDRSSRVRLRGVEYGARAEVSHDAARVEAAVRAVGGGRLVLPVADAVAITLRLGSPVQAARERPGLWRSWFFAVTLGEIFGFAVPALAAAAVADPAWGTLGIAPLIQAGVIVTAGLAEGAVLGAAQAYTLRQWLPDISTVQWVKATAGGAGIAWVIGSLPVVLGERLLSWHPVVLGALGMLLLAAMGALQWRLLRRHIRRAGWWIPATAGAWLVALAAFAAVTTPLWQEGQAGWLVAVIGLLGGVVMAATVAALSGLVVRWLVGSAAADPAAGDRLLAA</sequence>
<keyword evidence="1" id="KW-1133">Transmembrane helix</keyword>
<feature type="transmembrane region" description="Helical" evidence="1">
    <location>
        <begin position="180"/>
        <end position="205"/>
    </location>
</feature>
<feature type="transmembrane region" description="Helical" evidence="1">
    <location>
        <begin position="217"/>
        <end position="238"/>
    </location>
</feature>
<dbReference type="Gene3D" id="2.30.110.10">
    <property type="entry name" value="Electron Transport, Fmn-binding Protein, Chain A"/>
    <property type="match status" value="1"/>
</dbReference>
<comment type="caution">
    <text evidence="2">The sequence shown here is derived from an EMBL/GenBank/DDBJ whole genome shotgun (WGS) entry which is preliminary data.</text>
</comment>
<dbReference type="Proteomes" id="UP000530928">
    <property type="component" value="Unassembled WGS sequence"/>
</dbReference>
<dbReference type="GO" id="GO:0016491">
    <property type="term" value="F:oxidoreductase activity"/>
    <property type="evidence" value="ECO:0007669"/>
    <property type="project" value="InterPro"/>
</dbReference>
<accession>A0A7W0HNY1</accession>
<organism evidence="2 3">
    <name type="scientific">Nonomuraea soli</name>
    <dbReference type="NCBI Taxonomy" id="1032476"/>
    <lineage>
        <taxon>Bacteria</taxon>
        <taxon>Bacillati</taxon>
        <taxon>Actinomycetota</taxon>
        <taxon>Actinomycetes</taxon>
        <taxon>Streptosporangiales</taxon>
        <taxon>Streptosporangiaceae</taxon>
        <taxon>Nonomuraea</taxon>
    </lineage>
</organism>
<evidence type="ECO:0000256" key="1">
    <source>
        <dbReference type="SAM" id="Phobius"/>
    </source>
</evidence>
<protein>
    <recommendedName>
        <fullName evidence="4">Nitroreductase family deazaflavin-dependent oxidoreductase</fullName>
    </recommendedName>
</protein>
<proteinExistence type="predicted"/>
<gene>
    <name evidence="2" type="ORF">HNR30_001386</name>
</gene>
<feature type="transmembrane region" description="Helical" evidence="1">
    <location>
        <begin position="244"/>
        <end position="264"/>
    </location>
</feature>